<dbReference type="Pfam" id="PF03746">
    <property type="entry name" value="LamB_YcsF"/>
    <property type="match status" value="1"/>
</dbReference>
<dbReference type="RefSeq" id="WP_021015447.1">
    <property type="nucleotide sequence ID" value="NZ_CP025084.1"/>
</dbReference>
<dbReference type="NCBIfam" id="NF003816">
    <property type="entry name" value="PRK05406.1-5"/>
    <property type="match status" value="1"/>
</dbReference>
<reference evidence="2" key="4">
    <citation type="submission" date="2017-11" db="EMBL/GenBank/DDBJ databases">
        <title>Complete genome sequence of Serratia sp. ATCC 39006.</title>
        <authorList>
            <person name="Hampton H.G."/>
            <person name="Jackson S.A."/>
            <person name="Jauregui R."/>
            <person name="Poulter G.T.M."/>
            <person name="Salmond G.P.C."/>
            <person name="Fineran P.C."/>
        </authorList>
    </citation>
    <scope>NUCLEOTIDE SEQUENCE</scope>
    <source>
        <strain evidence="2">ATCC 39006</strain>
    </source>
</reference>
<dbReference type="KEGG" id="serq:CWC46_16520"/>
<reference evidence="2 3" key="1">
    <citation type="journal article" date="2013" name="Genome Announc.">
        <title>Draft genome sequence of Serratia sp. strain ATCC 39006, a model bacterium for analysis of the biosynthesis and regulation of prodigiosin, a carbapenem, and gas vesicles.</title>
        <authorList>
            <person name="Fineran P.C."/>
            <person name="Iglesias Cans M.C."/>
            <person name="Ramsay J.P."/>
            <person name="Wilf N.M."/>
            <person name="Cossyleon D."/>
            <person name="McNeil M.B."/>
            <person name="Williamson N.R."/>
            <person name="Monson R.E."/>
            <person name="Becher S.A."/>
            <person name="Stanton J.A."/>
            <person name="Brugger K."/>
            <person name="Brown S.D."/>
            <person name="Salmond G.P."/>
        </authorList>
    </citation>
    <scope>NUCLEOTIDE SEQUENCE [LARGE SCALE GENOMIC DNA]</scope>
    <source>
        <strain evidence="2">ATCC 39006</strain>
        <strain evidence="3">ATCC 39006 / SC 11482</strain>
    </source>
</reference>
<dbReference type="PANTHER" id="PTHR30292:SF0">
    <property type="entry name" value="5-OXOPROLINASE SUBUNIT A"/>
    <property type="match status" value="1"/>
</dbReference>
<dbReference type="GO" id="GO:0005975">
    <property type="term" value="P:carbohydrate metabolic process"/>
    <property type="evidence" value="ECO:0007669"/>
    <property type="project" value="InterPro"/>
</dbReference>
<dbReference type="OrthoDB" id="9773478at2"/>
<reference evidence="1 4" key="3">
    <citation type="submission" date="2017-11" db="EMBL/GenBank/DDBJ databases">
        <title>Complete genome sequence of Serratia sp. ATCC 39006 LacA.</title>
        <authorList>
            <person name="Hampton H.G."/>
            <person name="Jackson S.A."/>
            <person name="Jauregui R."/>
            <person name="Poulter G.T.M."/>
            <person name="Salmond G.P.C."/>
            <person name="Fineran P.C."/>
        </authorList>
    </citation>
    <scope>NUCLEOTIDE SEQUENCE [LARGE SCALE GENOMIC DNA]</scope>
    <source>
        <strain evidence="1 4">ATCC 39006</strain>
    </source>
</reference>
<accession>A0A2I5T9N4</accession>
<evidence type="ECO:0000313" key="2">
    <source>
        <dbReference type="EMBL" id="AUH05594.1"/>
    </source>
</evidence>
<gene>
    <name evidence="1" type="ORF">CWC46_16520</name>
    <name evidence="2" type="ORF">Ser39006_016520</name>
</gene>
<dbReference type="Gene3D" id="3.20.20.370">
    <property type="entry name" value="Glycoside hydrolase/deacetylase"/>
    <property type="match status" value="1"/>
</dbReference>
<sequence length="263" mass="29143">MKRAVDLNSDMGENFGPWTIGDSVDKDIMSLISSANIATGFHAGDPNIMRETVALAKYHEVAIGAHPGFRDLVGFGRRHVNIQPQEVVNDIIYQLGALREFSHLYQLPLQHIKPHGALYMHLAKDPQAARVFVETLHALAPGLLLFCMHGSAVWHAAKESQHPVICEFYGDRDYDRSGSIVFTRRVEARDPEQAAKRVLRACLEGKVRTVEGDDIPITFDSVCIHSDTPGALALIKTTREVLINADIEIKSPVKAIFNQVSDN</sequence>
<evidence type="ECO:0000313" key="4">
    <source>
        <dbReference type="Proteomes" id="UP000233778"/>
    </source>
</evidence>
<reference evidence="2" key="2">
    <citation type="submission" date="2013-09" db="EMBL/GenBank/DDBJ databases">
        <authorList>
            <person name="Wang G."/>
            <person name="Yang Y."/>
            <person name="Su Y."/>
        </authorList>
    </citation>
    <scope>NUCLEOTIDE SEQUENCE</scope>
    <source>
        <strain evidence="2">ATCC 39006</strain>
    </source>
</reference>
<dbReference type="EMBL" id="CP025085">
    <property type="protein sequence ID" value="AUH01273.1"/>
    <property type="molecule type" value="Genomic_DNA"/>
</dbReference>
<protein>
    <submittedName>
        <fullName evidence="2">Lactam utilization protein LamB</fullName>
    </submittedName>
</protein>
<proteinExistence type="predicted"/>
<dbReference type="InterPro" id="IPR011330">
    <property type="entry name" value="Glyco_hydro/deAcase_b/a-brl"/>
</dbReference>
<dbReference type="AlphaFoldDB" id="A0A2I5T9N4"/>
<evidence type="ECO:0000313" key="1">
    <source>
        <dbReference type="EMBL" id="AUH01273.1"/>
    </source>
</evidence>
<dbReference type="Proteomes" id="UP000233778">
    <property type="component" value="Chromosome"/>
</dbReference>
<dbReference type="KEGG" id="sera:Ser39006_016520"/>
<organism evidence="2 3">
    <name type="scientific">Serratia sp. (strain ATCC 39006)</name>
    <name type="common">Prodigiosinella confusarubida</name>
    <dbReference type="NCBI Taxonomy" id="104623"/>
    <lineage>
        <taxon>Bacteria</taxon>
        <taxon>Pseudomonadati</taxon>
        <taxon>Pseudomonadota</taxon>
        <taxon>Gammaproteobacteria</taxon>
        <taxon>Enterobacterales</taxon>
        <taxon>Pectobacteriaceae</taxon>
        <taxon>Prodigiosinella</taxon>
    </lineage>
</organism>
<evidence type="ECO:0000313" key="3">
    <source>
        <dbReference type="Proteomes" id="UP000017700"/>
    </source>
</evidence>
<dbReference type="STRING" id="104623.Ser39006_02181"/>
<dbReference type="PANTHER" id="PTHR30292">
    <property type="entry name" value="UNCHARACTERIZED PROTEIN YBGL-RELATED"/>
    <property type="match status" value="1"/>
</dbReference>
<dbReference type="NCBIfam" id="NF003814">
    <property type="entry name" value="PRK05406.1-3"/>
    <property type="match status" value="1"/>
</dbReference>
<dbReference type="InterPro" id="IPR005501">
    <property type="entry name" value="LamB/YcsF/PxpA-like"/>
</dbReference>
<dbReference type="Proteomes" id="UP000017700">
    <property type="component" value="Chromosome"/>
</dbReference>
<keyword evidence="3" id="KW-1185">Reference proteome</keyword>
<dbReference type="SUPFAM" id="SSF88713">
    <property type="entry name" value="Glycoside hydrolase/deacetylase"/>
    <property type="match status" value="1"/>
</dbReference>
<dbReference type="EMBL" id="CP025084">
    <property type="protein sequence ID" value="AUH05594.1"/>
    <property type="molecule type" value="Genomic_DNA"/>
</dbReference>
<name>A0A2I5T9N4_SERS3</name>